<dbReference type="InterPro" id="IPR036942">
    <property type="entry name" value="Beta-barrel_TonB_sf"/>
</dbReference>
<gene>
    <name evidence="7" type="primary">btuB_8</name>
    <name evidence="7" type="ORF">LEM8419_02042</name>
</gene>
<protein>
    <submittedName>
        <fullName evidence="7">Vitamin B12 transporter BtuB</fullName>
    </submittedName>
</protein>
<sequence>MRLIPLLLLLSLYCGAQTTVTLTGTVVDEAGTGVEYATLRALDATDSTLLTGGVAGAEGRWELPGLVVGQQILLSASFVGYATEYLGAFTVERRPPPRTLHLRTAARVLAEVNVTGRKLTDLHRVDKQVFDAQQFENARGGTATDLLRNLPAVAVGVDGNISVRGTSGFQLVIDGKPTQGDPLTLLAQLPANAIESVEFITSPSAKYDPDGKGGILNIRTRRGSLNGWTLLANSSIGLPSVRDYDNASMPRRDGADVTVGYRDSDWTYTLGLDYRRDDQAGRREGYVNTYRDGVLTEFPSDGERSFERENYSARLNVTHEITPDQRLSAGLFAGKRTQFRTADILYTNQRRTRIAPADFLGPGAYYGRFLATGDVLTDGGDVLSNATFYNENLRVRRGDFFIGSLDYTLDFADESSLTLSGLYERTVLGGPTDNRILSWPSLRDTLQLQRNDNDNPLDGLRLRADYVRTLGTVKWESGYQYRYLKHPGDFEYLDKDFTTGQLVVNPEFTNGILLRRDIHALYSQVSGTKGKLQYGGGLRLEYFDRRVTLNRPDTTYRLDRLNLFPSLNLKYQLREGLALKAGYSQRIERTTTFKMTPFPEREHNETLEQGDAELLPELSDLVELGLTGNWGDHSAFANVYYRQVNDVINRVNTIYNDTILNRIYTNAGDARAFGLEAGTTLYPTPSWQLYLSGNVYNYRIRGRLFDAAVNTATTVYSISANTDVAFTRTFSGQLGIDYLSARVTAQGRDSRFYSPYLSVKKEFPKRRVTVLFQWQNIGLGLWDANERSITTQSADFFTTTNYVYEADILRLAVSYRFTRGRREEKLLDSEFGGREF</sequence>
<dbReference type="InterPro" id="IPR012910">
    <property type="entry name" value="Plug_dom"/>
</dbReference>
<keyword evidence="4" id="KW-0732">Signal</keyword>
<evidence type="ECO:0000256" key="2">
    <source>
        <dbReference type="ARBA" id="ARBA00023136"/>
    </source>
</evidence>
<dbReference type="SUPFAM" id="SSF49452">
    <property type="entry name" value="Starch-binding domain-like"/>
    <property type="match status" value="1"/>
</dbReference>
<feature type="signal peptide" evidence="4">
    <location>
        <begin position="1"/>
        <end position="16"/>
    </location>
</feature>
<feature type="domain" description="Outer membrane protein beta-barrel" evidence="6">
    <location>
        <begin position="414"/>
        <end position="815"/>
    </location>
</feature>
<evidence type="ECO:0000313" key="7">
    <source>
        <dbReference type="EMBL" id="CAH1001102.1"/>
    </source>
</evidence>
<dbReference type="Gene3D" id="2.40.170.20">
    <property type="entry name" value="TonB-dependent receptor, beta-barrel domain"/>
    <property type="match status" value="1"/>
</dbReference>
<keyword evidence="3" id="KW-0998">Cell outer membrane</keyword>
<proteinExistence type="predicted"/>
<evidence type="ECO:0000259" key="5">
    <source>
        <dbReference type="Pfam" id="PF07715"/>
    </source>
</evidence>
<comment type="caution">
    <text evidence="7">The sequence shown here is derived from an EMBL/GenBank/DDBJ whole genome shotgun (WGS) entry which is preliminary data.</text>
</comment>
<dbReference type="InterPro" id="IPR041700">
    <property type="entry name" value="OMP_b-brl_3"/>
</dbReference>
<dbReference type="PANTHER" id="PTHR40980">
    <property type="entry name" value="PLUG DOMAIN-CONTAINING PROTEIN"/>
    <property type="match status" value="1"/>
</dbReference>
<dbReference type="Pfam" id="PF14905">
    <property type="entry name" value="OMP_b-brl_3"/>
    <property type="match status" value="1"/>
</dbReference>
<evidence type="ECO:0000256" key="1">
    <source>
        <dbReference type="ARBA" id="ARBA00004442"/>
    </source>
</evidence>
<name>A0ABM9B1D1_9BACT</name>
<keyword evidence="2" id="KW-0472">Membrane</keyword>
<feature type="domain" description="TonB-dependent receptor plug" evidence="5">
    <location>
        <begin position="128"/>
        <end position="215"/>
    </location>
</feature>
<dbReference type="PANTHER" id="PTHR40980:SF4">
    <property type="entry name" value="TONB-DEPENDENT RECEPTOR-LIKE BETA-BARREL DOMAIN-CONTAINING PROTEIN"/>
    <property type="match status" value="1"/>
</dbReference>
<dbReference type="SUPFAM" id="SSF56935">
    <property type="entry name" value="Porins"/>
    <property type="match status" value="1"/>
</dbReference>
<reference evidence="7" key="1">
    <citation type="submission" date="2021-12" db="EMBL/GenBank/DDBJ databases">
        <authorList>
            <person name="Rodrigo-Torres L."/>
            <person name="Arahal R. D."/>
            <person name="Lucena T."/>
        </authorList>
    </citation>
    <scope>NUCLEOTIDE SEQUENCE</scope>
    <source>
        <strain evidence="7">CECT 8419</strain>
    </source>
</reference>
<dbReference type="Pfam" id="PF13620">
    <property type="entry name" value="CarboxypepD_reg"/>
    <property type="match status" value="1"/>
</dbReference>
<organism evidence="7 8">
    <name type="scientific">Neolewinella maritima</name>
    <dbReference type="NCBI Taxonomy" id="1383882"/>
    <lineage>
        <taxon>Bacteria</taxon>
        <taxon>Pseudomonadati</taxon>
        <taxon>Bacteroidota</taxon>
        <taxon>Saprospiria</taxon>
        <taxon>Saprospirales</taxon>
        <taxon>Lewinellaceae</taxon>
        <taxon>Neolewinella</taxon>
    </lineage>
</organism>
<evidence type="ECO:0000259" key="6">
    <source>
        <dbReference type="Pfam" id="PF14905"/>
    </source>
</evidence>
<dbReference type="InterPro" id="IPR037066">
    <property type="entry name" value="Plug_dom_sf"/>
</dbReference>
<dbReference type="Gene3D" id="2.170.130.10">
    <property type="entry name" value="TonB-dependent receptor, plug domain"/>
    <property type="match status" value="1"/>
</dbReference>
<keyword evidence="8" id="KW-1185">Reference proteome</keyword>
<dbReference type="InterPro" id="IPR013784">
    <property type="entry name" value="Carb-bd-like_fold"/>
</dbReference>
<evidence type="ECO:0000256" key="4">
    <source>
        <dbReference type="SAM" id="SignalP"/>
    </source>
</evidence>
<evidence type="ECO:0000256" key="3">
    <source>
        <dbReference type="ARBA" id="ARBA00023237"/>
    </source>
</evidence>
<feature type="chain" id="PRO_5046811079" evidence="4">
    <location>
        <begin position="17"/>
        <end position="836"/>
    </location>
</feature>
<dbReference type="RefSeq" id="WP_238750996.1">
    <property type="nucleotide sequence ID" value="NZ_CAKLPZ010000002.1"/>
</dbReference>
<accession>A0ABM9B1D1</accession>
<evidence type="ECO:0000313" key="8">
    <source>
        <dbReference type="Proteomes" id="UP000837803"/>
    </source>
</evidence>
<dbReference type="EMBL" id="CAKLPZ010000002">
    <property type="protein sequence ID" value="CAH1001102.1"/>
    <property type="molecule type" value="Genomic_DNA"/>
</dbReference>
<comment type="subcellular location">
    <subcellularLocation>
        <location evidence="1">Cell outer membrane</location>
    </subcellularLocation>
</comment>
<dbReference type="Proteomes" id="UP000837803">
    <property type="component" value="Unassembled WGS sequence"/>
</dbReference>
<dbReference type="Pfam" id="PF07715">
    <property type="entry name" value="Plug"/>
    <property type="match status" value="1"/>
</dbReference>